<accession>A0A915IP39</accession>
<proteinExistence type="predicted"/>
<protein>
    <submittedName>
        <fullName evidence="2">Uncharacterized protein</fullName>
    </submittedName>
</protein>
<dbReference type="AlphaFoldDB" id="A0A915IP39"/>
<evidence type="ECO:0000313" key="1">
    <source>
        <dbReference type="Proteomes" id="UP000887565"/>
    </source>
</evidence>
<dbReference type="WBParaSite" id="nRc.2.0.1.t15953-RA">
    <property type="protein sequence ID" value="nRc.2.0.1.t15953-RA"/>
    <property type="gene ID" value="nRc.2.0.1.g15953"/>
</dbReference>
<dbReference type="Proteomes" id="UP000887565">
    <property type="component" value="Unplaced"/>
</dbReference>
<name>A0A915IP39_ROMCU</name>
<reference evidence="2" key="1">
    <citation type="submission" date="2022-11" db="UniProtKB">
        <authorList>
            <consortium name="WormBaseParasite"/>
        </authorList>
    </citation>
    <scope>IDENTIFICATION</scope>
</reference>
<keyword evidence="1" id="KW-1185">Reference proteome</keyword>
<organism evidence="1 2">
    <name type="scientific">Romanomermis culicivorax</name>
    <name type="common">Nematode worm</name>
    <dbReference type="NCBI Taxonomy" id="13658"/>
    <lineage>
        <taxon>Eukaryota</taxon>
        <taxon>Metazoa</taxon>
        <taxon>Ecdysozoa</taxon>
        <taxon>Nematoda</taxon>
        <taxon>Enoplea</taxon>
        <taxon>Dorylaimia</taxon>
        <taxon>Mermithida</taxon>
        <taxon>Mermithoidea</taxon>
        <taxon>Mermithidae</taxon>
        <taxon>Romanomermis</taxon>
    </lineage>
</organism>
<evidence type="ECO:0000313" key="2">
    <source>
        <dbReference type="WBParaSite" id="nRc.2.0.1.t15953-RA"/>
    </source>
</evidence>
<sequence>MIHGDIQAHFSVLNVPSVDEWNKPPVKESQVANPITVANVLNNLQLMSRIHPEDYGINVKQLANRLRYLNRQWSVDQYEAEDETTRILKLAEAHEQCHEISKNFWRPGSRLKHPPIVQRAAPTLIPQEEKPEPHFLLHEQEREIDVVEKPAHKSSRRKLIRLLKTLLRITSLSPDSSRVGEIKSADVQERESVASKPKLIDHRKKETTRARSRKIVGFREPTTILRNPKTRQENFSNFTLIENMTTIREQERPTEYTGKPYGVAINYQPEFVVNKSCQMEENQRHKSGREGRRAIKLQRTTITDLLDDSGFEESRSNENGVINTYEIKYRFTSKMSQQGLKFESLKV</sequence>